<keyword evidence="3" id="KW-1185">Reference proteome</keyword>
<organism evidence="2 3">
    <name type="scientific">Mesobacillus selenatarsenatis (strain DSM 18680 / JCM 14380 / FERM P-15431 / SF-1)</name>
    <dbReference type="NCBI Taxonomy" id="1321606"/>
    <lineage>
        <taxon>Bacteria</taxon>
        <taxon>Bacillati</taxon>
        <taxon>Bacillota</taxon>
        <taxon>Bacilli</taxon>
        <taxon>Bacillales</taxon>
        <taxon>Bacillaceae</taxon>
        <taxon>Mesobacillus</taxon>
    </lineage>
</organism>
<evidence type="ECO:0000259" key="1">
    <source>
        <dbReference type="PROSITE" id="PS51462"/>
    </source>
</evidence>
<dbReference type="OrthoDB" id="9780586at2"/>
<dbReference type="EMBL" id="BASE01000134">
    <property type="protein sequence ID" value="GAM16621.1"/>
    <property type="molecule type" value="Genomic_DNA"/>
</dbReference>
<dbReference type="Proteomes" id="UP000031014">
    <property type="component" value="Unassembled WGS sequence"/>
</dbReference>
<dbReference type="RefSeq" id="WP_041968201.1">
    <property type="nucleotide sequence ID" value="NZ_BASE01000134.1"/>
</dbReference>
<accession>A0A0A8XEP2</accession>
<dbReference type="STRING" id="1321606.SAMD00020551_4850"/>
<sequence>MENELLKVFDQQGICIGTATRSEVHKTGHWHETFHCWFTERIDNEEFLFFQVRSSAKKDYPNLLDITAAGHILADESPVDGLREVKEELGIDLALEELHSLGMIKDSLNSPGFIDNELCHVFLYEQPQPYDNYKLQREEVSGIMMASLTEFEDLWFGKKKKIKVEGFLASVNNEKKSHSMLVTKKDFVPHEDTYIESVIKAIKKL</sequence>
<gene>
    <name evidence="2" type="ORF">SAMD00020551_4850</name>
</gene>
<comment type="caution">
    <text evidence="2">The sequence shown here is derived from an EMBL/GenBank/DDBJ whole genome shotgun (WGS) entry which is preliminary data.</text>
</comment>
<dbReference type="InterPro" id="IPR000086">
    <property type="entry name" value="NUDIX_hydrolase_dom"/>
</dbReference>
<protein>
    <submittedName>
        <fullName evidence="2">MutT/nudix family protein</fullName>
    </submittedName>
</protein>
<dbReference type="PROSITE" id="PS51462">
    <property type="entry name" value="NUDIX"/>
    <property type="match status" value="1"/>
</dbReference>
<feature type="domain" description="Nudix hydrolase" evidence="1">
    <location>
        <begin position="29"/>
        <end position="169"/>
    </location>
</feature>
<proteinExistence type="predicted"/>
<dbReference type="InterPro" id="IPR015797">
    <property type="entry name" value="NUDIX_hydrolase-like_dom_sf"/>
</dbReference>
<dbReference type="PANTHER" id="PTHR10885">
    <property type="entry name" value="ISOPENTENYL-DIPHOSPHATE DELTA-ISOMERASE"/>
    <property type="match status" value="1"/>
</dbReference>
<dbReference type="CDD" id="cd04692">
    <property type="entry name" value="NUDIX_Hydrolase"/>
    <property type="match status" value="1"/>
</dbReference>
<dbReference type="PANTHER" id="PTHR10885:SF0">
    <property type="entry name" value="ISOPENTENYL-DIPHOSPHATE DELTA-ISOMERASE"/>
    <property type="match status" value="1"/>
</dbReference>
<dbReference type="Pfam" id="PF00293">
    <property type="entry name" value="NUDIX"/>
    <property type="match status" value="1"/>
</dbReference>
<name>A0A0A8XEP2_MESS1</name>
<dbReference type="GO" id="GO:0003824">
    <property type="term" value="F:catalytic activity"/>
    <property type="evidence" value="ECO:0007669"/>
    <property type="project" value="UniProtKB-ARBA"/>
</dbReference>
<dbReference type="Gene3D" id="3.90.79.10">
    <property type="entry name" value="Nucleoside Triphosphate Pyrophosphohydrolase"/>
    <property type="match status" value="1"/>
</dbReference>
<reference evidence="2 3" key="1">
    <citation type="submission" date="2013-06" db="EMBL/GenBank/DDBJ databases">
        <title>Whole genome shotgun sequence of Bacillus selenatarsenatis SF-1.</title>
        <authorList>
            <person name="Kuroda M."/>
            <person name="Sei K."/>
            <person name="Yamashita M."/>
            <person name="Ike M."/>
        </authorList>
    </citation>
    <scope>NUCLEOTIDE SEQUENCE [LARGE SCALE GENOMIC DNA]</scope>
    <source>
        <strain evidence="2 3">SF-1</strain>
    </source>
</reference>
<dbReference type="AlphaFoldDB" id="A0A0A8XEP2"/>
<evidence type="ECO:0000313" key="3">
    <source>
        <dbReference type="Proteomes" id="UP000031014"/>
    </source>
</evidence>
<dbReference type="SUPFAM" id="SSF55811">
    <property type="entry name" value="Nudix"/>
    <property type="match status" value="1"/>
</dbReference>
<evidence type="ECO:0000313" key="2">
    <source>
        <dbReference type="EMBL" id="GAM16621.1"/>
    </source>
</evidence>